<keyword evidence="2" id="KW-0344">Guanine-nucleotide releasing factor</keyword>
<dbReference type="Gene3D" id="2.30.29.30">
    <property type="entry name" value="Pleckstrin-homology domain (PH domain)/Phosphotyrosine-binding domain (PTB)"/>
    <property type="match status" value="1"/>
</dbReference>
<evidence type="ECO:0000313" key="8">
    <source>
        <dbReference type="Proteomes" id="UP000807469"/>
    </source>
</evidence>
<reference evidence="7" key="1">
    <citation type="submission" date="2020-11" db="EMBL/GenBank/DDBJ databases">
        <authorList>
            <consortium name="DOE Joint Genome Institute"/>
            <person name="Ahrendt S."/>
            <person name="Riley R."/>
            <person name="Andreopoulos W."/>
            <person name="Labutti K."/>
            <person name="Pangilinan J."/>
            <person name="Ruiz-Duenas F.J."/>
            <person name="Barrasa J.M."/>
            <person name="Sanchez-Garcia M."/>
            <person name="Camarero S."/>
            <person name="Miyauchi S."/>
            <person name="Serrano A."/>
            <person name="Linde D."/>
            <person name="Babiker R."/>
            <person name="Drula E."/>
            <person name="Ayuso-Fernandez I."/>
            <person name="Pacheco R."/>
            <person name="Padilla G."/>
            <person name="Ferreira P."/>
            <person name="Barriuso J."/>
            <person name="Kellner H."/>
            <person name="Castanera R."/>
            <person name="Alfaro M."/>
            <person name="Ramirez L."/>
            <person name="Pisabarro A.G."/>
            <person name="Kuo A."/>
            <person name="Tritt A."/>
            <person name="Lipzen A."/>
            <person name="He G."/>
            <person name="Yan M."/>
            <person name="Ng V."/>
            <person name="Cullen D."/>
            <person name="Martin F."/>
            <person name="Rosso M.-N."/>
            <person name="Henrissat B."/>
            <person name="Hibbett D."/>
            <person name="Martinez A.T."/>
            <person name="Grigoriev I.V."/>
        </authorList>
    </citation>
    <scope>NUCLEOTIDE SEQUENCE</scope>
    <source>
        <strain evidence="7">CIRM-BRFM 674</strain>
    </source>
</reference>
<feature type="domain" description="PH" evidence="4">
    <location>
        <begin position="1108"/>
        <end position="1249"/>
    </location>
</feature>
<keyword evidence="1" id="KW-0597">Phosphoprotein</keyword>
<dbReference type="Pfam" id="PF00780">
    <property type="entry name" value="CNH"/>
    <property type="match status" value="1"/>
</dbReference>
<evidence type="ECO:0000259" key="4">
    <source>
        <dbReference type="PROSITE" id="PS50003"/>
    </source>
</evidence>
<dbReference type="EMBL" id="MU155239">
    <property type="protein sequence ID" value="KAF9478259.1"/>
    <property type="molecule type" value="Genomic_DNA"/>
</dbReference>
<dbReference type="Pfam" id="PF00621">
    <property type="entry name" value="RhoGEF"/>
    <property type="match status" value="2"/>
</dbReference>
<feature type="compositionally biased region" description="Polar residues" evidence="3">
    <location>
        <begin position="1695"/>
        <end position="1708"/>
    </location>
</feature>
<sequence length="1764" mass="198100">MASSSALGPRPTSPVEEDLQRLYNEVWAQFAEETPGSERDLENIYNGYADDNEPAPPSLGTALPHQTSQKTARSTSPYPVNRVDTQNIAAPASPSSTNSAKSPSRRRLPPTPGGSISSAVSPVIPYPMPEPDPYYPPGASRPHMYNSNSYKSFASTSTGTSNASSSNSRRTTDSLNNGQSQQHGSIYSKDTSFWEDGSKTPVSDSQSYPSDSSYGNRESRSTTATSVSRDTYYARPAGAMPPALPPKPAAYTNMTTTQQYPYTSSSSFDTYEQEDGLANPYDFSSSRKTLPSRPNQYIVKTPSPPPPLPVPTHLHPGTIDDDHYGRYINQQDLITSPEGVSSSTAEFPNFTLKNTTGSISQNSFFDQPHLSSLAQHDPNQGRSAGQHPRPIDDDDWDRSRYSYEHQDGHGDNQEVLEVPHNDIVRRPSDMLRSLADFSPNNDTAVDIQDDPLNDYWEDEDEEDETRFVNFSLLSHIAMQLRDKVPRGVHVKGSIPYPRAFTGKDIVSTIQTQIQRELAINHGVSTNDRRVALQVARSLQNQLFFYEVEWGGRVLQDGVEDVYMFLDDQESGSDAIPEREELPTGVITMLTRCYSPSCGEGVVCYSYTCPRKGEQVFAPPSVPIEAVPTTNEEEWSATIDRSILKSLPESEIKRQTIIHKLITREKQYLQDLDLVESIFIKPLRAANPPVLPPDQLEDFIDDVFGNILDLRECNRRLLEVMYVRQREEGPIILRVGDIFLQAAAEFRFAYPTYIGHYPISEKRLKEEVDSNNAFRLFLEQCARQQTARSADSPKLDLKAFLNRPSEHLQKYTVLLEAAFHETAPENPDAEFLVEAIEAIKNLHAISQLRTFQAAMGKGTPGKWEWHDIVSPEVREHFTKKEAKRQAIIFELIKGEMAYVKDLENIQSMYIIPLRKADPPIIPRERLEQFIDEVFHNYAELFQHHKKLVDALHEIQREQHPRIDSVTAALFDAALNFRDAYMEYIPNYPIAAYRIDEEMATNPAFKDFVERCVRDPDAHRLDMKNFINRPIPRLLRYELLLKGIMDETPPGHEDLESIPNVIEVIKALGKETEPGVFESKQKVEVWRYNANIVFKQGEAIDMDLLDRGRTLIYSGKLLRQPESGLEWNGWSELHVLLFDNYLVMTKPKEKDGVTKYQVNRRPIPLDLLTLVNFTDPPTQRSTGILRNLRGVERHESANTNAGVTPDSATDSRSVFPLTLHHNGRTGGPYILYAESAQSRSEWKDKLTHALVLRKTVQESNKVFEIEYLSRDTFVMPAVPVGTNNSPAWNQDNQFTGKVTCSVPFNTPDGRALVAIGCTEGVWIGFRHDPKSIRRVLHLKMVTQCAMLEDFGIFLVLADKALFAYHIEALVPSSAHGPHTSQVPQKLSGTKDVYFFSVGTLQGRTLIIYMKKKSLNSIFRVLEPVGDKINEGVKTPAGIGSRFGFKSAKSEWFRIYRDFFLPSDSFDVIFLKARIAIFCAKGFEIMNLQDFDSITIPQREDPRHAQLAKRCEASRPLGMFRSTEEEFLLCYDEFGLYVDKHGDPCRSAGTIEWEGTAERVAFHAPYILLFDSRFIEIRHIATGRLAQIIPGNEIRCTWDGRGVSITHNNTDPAGDDGASQEAQVHFVMNSTDSVTGLGGMRSRNIVQHVCELIPTVALFPTTVQSATVPLHPAQPTPTRASYNPIPNPYLSSPGPTPTHMSNYSYGSSASMGQAYPQAAPMGQPYPPPVAPQNVNPIPGGGTYYNRAGQSTMSPPRSPELRPSQTWR</sequence>
<dbReference type="CDD" id="cd00160">
    <property type="entry name" value="RhoGEF"/>
    <property type="match status" value="2"/>
</dbReference>
<dbReference type="GO" id="GO:0005085">
    <property type="term" value="F:guanyl-nucleotide exchange factor activity"/>
    <property type="evidence" value="ECO:0007669"/>
    <property type="project" value="UniProtKB-KW"/>
</dbReference>
<protein>
    <submittedName>
        <fullName evidence="7">Uncharacterized protein</fullName>
    </submittedName>
</protein>
<organism evidence="7 8">
    <name type="scientific">Pholiota conissans</name>
    <dbReference type="NCBI Taxonomy" id="109636"/>
    <lineage>
        <taxon>Eukaryota</taxon>
        <taxon>Fungi</taxon>
        <taxon>Dikarya</taxon>
        <taxon>Basidiomycota</taxon>
        <taxon>Agaricomycotina</taxon>
        <taxon>Agaricomycetes</taxon>
        <taxon>Agaricomycetidae</taxon>
        <taxon>Agaricales</taxon>
        <taxon>Agaricineae</taxon>
        <taxon>Strophariaceae</taxon>
        <taxon>Pholiota</taxon>
    </lineage>
</organism>
<dbReference type="PANTHER" id="PTHR46572">
    <property type="entry name" value="RHO1 GDP-GTP EXCHANGE PROTEIN 1-RELATED"/>
    <property type="match status" value="1"/>
</dbReference>
<feature type="compositionally biased region" description="Pro residues" evidence="3">
    <location>
        <begin position="124"/>
        <end position="136"/>
    </location>
</feature>
<accession>A0A9P5Z172</accession>
<dbReference type="InterPro" id="IPR011993">
    <property type="entry name" value="PH-like_dom_sf"/>
</dbReference>
<feature type="compositionally biased region" description="Polar residues" evidence="3">
    <location>
        <begin position="369"/>
        <end position="383"/>
    </location>
</feature>
<dbReference type="InterPro" id="IPR052233">
    <property type="entry name" value="Rho-type_GEFs"/>
</dbReference>
<dbReference type="PROSITE" id="PS50219">
    <property type="entry name" value="CNH"/>
    <property type="match status" value="1"/>
</dbReference>
<dbReference type="InterPro" id="IPR001849">
    <property type="entry name" value="PH_domain"/>
</dbReference>
<evidence type="ECO:0000313" key="7">
    <source>
        <dbReference type="EMBL" id="KAF9478259.1"/>
    </source>
</evidence>
<feature type="compositionally biased region" description="Polar residues" evidence="3">
    <location>
        <begin position="175"/>
        <end position="191"/>
    </location>
</feature>
<dbReference type="Proteomes" id="UP000807469">
    <property type="component" value="Unassembled WGS sequence"/>
</dbReference>
<feature type="compositionally biased region" description="Basic and acidic residues" evidence="3">
    <location>
        <begin position="397"/>
        <end position="415"/>
    </location>
</feature>
<evidence type="ECO:0000259" key="5">
    <source>
        <dbReference type="PROSITE" id="PS50010"/>
    </source>
</evidence>
<feature type="compositionally biased region" description="Low complexity" evidence="3">
    <location>
        <begin position="203"/>
        <end position="214"/>
    </location>
</feature>
<name>A0A9P5Z172_9AGAR</name>
<feature type="compositionally biased region" description="Low complexity" evidence="3">
    <location>
        <begin position="152"/>
        <end position="169"/>
    </location>
</feature>
<evidence type="ECO:0000259" key="6">
    <source>
        <dbReference type="PROSITE" id="PS50219"/>
    </source>
</evidence>
<feature type="domain" description="DH" evidence="5">
    <location>
        <begin position="882"/>
        <end position="1073"/>
    </location>
</feature>
<feature type="region of interest" description="Disordered" evidence="3">
    <location>
        <begin position="369"/>
        <end position="415"/>
    </location>
</feature>
<dbReference type="SUPFAM" id="SSF48065">
    <property type="entry name" value="DBL homology domain (DH-domain)"/>
    <property type="match status" value="2"/>
</dbReference>
<dbReference type="Gene3D" id="1.20.900.10">
    <property type="entry name" value="Dbl homology (DH) domain"/>
    <property type="match status" value="2"/>
</dbReference>
<dbReference type="CDD" id="cd04435">
    <property type="entry name" value="DEP_fRom2"/>
    <property type="match status" value="1"/>
</dbReference>
<dbReference type="PANTHER" id="PTHR46572:SF1">
    <property type="entry name" value="RHO1 GUANINE NUCLEOTIDE EXCHANGE FACTOR TUS1"/>
    <property type="match status" value="1"/>
</dbReference>
<evidence type="ECO:0000256" key="1">
    <source>
        <dbReference type="ARBA" id="ARBA00022553"/>
    </source>
</evidence>
<dbReference type="PROSITE" id="PS50003">
    <property type="entry name" value="PH_DOMAIN"/>
    <property type="match status" value="1"/>
</dbReference>
<feature type="region of interest" description="Disordered" evidence="3">
    <location>
        <begin position="263"/>
        <end position="309"/>
    </location>
</feature>
<evidence type="ECO:0000256" key="3">
    <source>
        <dbReference type="SAM" id="MobiDB-lite"/>
    </source>
</evidence>
<dbReference type="InterPro" id="IPR000219">
    <property type="entry name" value="DH_dom"/>
</dbReference>
<keyword evidence="8" id="KW-1185">Reference proteome</keyword>
<feature type="compositionally biased region" description="Low complexity" evidence="3">
    <location>
        <begin position="89"/>
        <end position="102"/>
    </location>
</feature>
<feature type="compositionally biased region" description="Polar residues" evidence="3">
    <location>
        <begin position="64"/>
        <end position="88"/>
    </location>
</feature>
<evidence type="ECO:0000256" key="2">
    <source>
        <dbReference type="ARBA" id="ARBA00022658"/>
    </source>
</evidence>
<dbReference type="SUPFAM" id="SSF50729">
    <property type="entry name" value="PH domain-like"/>
    <property type="match status" value="1"/>
</dbReference>
<dbReference type="SMART" id="SM00036">
    <property type="entry name" value="CNH"/>
    <property type="match status" value="1"/>
</dbReference>
<dbReference type="InterPro" id="IPR035899">
    <property type="entry name" value="DBL_dom_sf"/>
</dbReference>
<feature type="domain" description="CNH" evidence="6">
    <location>
        <begin position="1293"/>
        <end position="1601"/>
    </location>
</feature>
<dbReference type="SMART" id="SM00325">
    <property type="entry name" value="RhoGEF"/>
    <property type="match status" value="2"/>
</dbReference>
<dbReference type="PROSITE" id="PS50010">
    <property type="entry name" value="DH_2"/>
    <property type="match status" value="2"/>
</dbReference>
<dbReference type="Pfam" id="PF15405">
    <property type="entry name" value="PH_5"/>
    <property type="match status" value="1"/>
</dbReference>
<feature type="region of interest" description="Disordered" evidence="3">
    <location>
        <begin position="1666"/>
        <end position="1764"/>
    </location>
</feature>
<gene>
    <name evidence="7" type="ORF">BDN70DRAFT_880223</name>
</gene>
<feature type="domain" description="DH" evidence="5">
    <location>
        <begin position="652"/>
        <end position="841"/>
    </location>
</feature>
<dbReference type="InterPro" id="IPR041675">
    <property type="entry name" value="PH_5"/>
</dbReference>
<dbReference type="InterPro" id="IPR001180">
    <property type="entry name" value="CNH_dom"/>
</dbReference>
<proteinExistence type="predicted"/>
<feature type="region of interest" description="Disordered" evidence="3">
    <location>
        <begin position="32"/>
        <end position="251"/>
    </location>
</feature>
<comment type="caution">
    <text evidence="7">The sequence shown here is derived from an EMBL/GenBank/DDBJ whole genome shotgun (WGS) entry which is preliminary data.</text>
</comment>
<dbReference type="OrthoDB" id="2272012at2759"/>
<feature type="compositionally biased region" description="Polar residues" evidence="3">
    <location>
        <begin position="282"/>
        <end position="295"/>
    </location>
</feature>
<dbReference type="SMART" id="SM00233">
    <property type="entry name" value="PH"/>
    <property type="match status" value="1"/>
</dbReference>